<name>A0ACB0JPA5_TRIPR</name>
<keyword evidence="2" id="KW-1185">Reference proteome</keyword>
<dbReference type="EMBL" id="CASHSV030000066">
    <property type="protein sequence ID" value="CAJ2645257.1"/>
    <property type="molecule type" value="Genomic_DNA"/>
</dbReference>
<protein>
    <submittedName>
        <fullName evidence="1">Uncharacterized protein</fullName>
    </submittedName>
</protein>
<evidence type="ECO:0000313" key="1">
    <source>
        <dbReference type="EMBL" id="CAJ2645257.1"/>
    </source>
</evidence>
<sequence>MMPRVFQPFSEEIQAVVVPRHFHEPTIDSYDGSGDPQSHVSTFKTQMFISVADDALSCKIFAGTLKDVAHKWIAGLPASEALTLRKANSMNEIRMRAEKHIEAEDIAREKGSREIRGKDQTTEDRRERMKKRLGRDGVPRNSRNERIIKRPPPNPRPMGHEAGQWCEYHRAYGHNTDNCRTLRMHIEKLIQEGHLGRYVQGRGGGHHDKRPAPNKNTSRSPKRGRGKEKSQDKESGGEHERKDRGIVNTIAGGFSGGGATSSARKRYTRSSLTCNMVGVYAFKEHPQISFTFQDFAGIYPHDDDPLVIFVDGRAKPDLQDLSELQYRPDA</sequence>
<organism evidence="1 2">
    <name type="scientific">Trifolium pratense</name>
    <name type="common">Red clover</name>
    <dbReference type="NCBI Taxonomy" id="57577"/>
    <lineage>
        <taxon>Eukaryota</taxon>
        <taxon>Viridiplantae</taxon>
        <taxon>Streptophyta</taxon>
        <taxon>Embryophyta</taxon>
        <taxon>Tracheophyta</taxon>
        <taxon>Spermatophyta</taxon>
        <taxon>Magnoliopsida</taxon>
        <taxon>eudicotyledons</taxon>
        <taxon>Gunneridae</taxon>
        <taxon>Pentapetalae</taxon>
        <taxon>rosids</taxon>
        <taxon>fabids</taxon>
        <taxon>Fabales</taxon>
        <taxon>Fabaceae</taxon>
        <taxon>Papilionoideae</taxon>
        <taxon>50 kb inversion clade</taxon>
        <taxon>NPAAA clade</taxon>
        <taxon>Hologalegina</taxon>
        <taxon>IRL clade</taxon>
        <taxon>Trifolieae</taxon>
        <taxon>Trifolium</taxon>
    </lineage>
</organism>
<comment type="caution">
    <text evidence="1">The sequence shown here is derived from an EMBL/GenBank/DDBJ whole genome shotgun (WGS) entry which is preliminary data.</text>
</comment>
<proteinExistence type="predicted"/>
<evidence type="ECO:0000313" key="2">
    <source>
        <dbReference type="Proteomes" id="UP001177021"/>
    </source>
</evidence>
<reference evidence="1" key="1">
    <citation type="submission" date="2023-10" db="EMBL/GenBank/DDBJ databases">
        <authorList>
            <person name="Rodriguez Cubillos JULIANA M."/>
            <person name="De Vega J."/>
        </authorList>
    </citation>
    <scope>NUCLEOTIDE SEQUENCE</scope>
</reference>
<dbReference type="Proteomes" id="UP001177021">
    <property type="component" value="Unassembled WGS sequence"/>
</dbReference>
<accession>A0ACB0JPA5</accession>
<gene>
    <name evidence="1" type="ORF">MILVUS5_LOCUS14179</name>
</gene>